<protein>
    <submittedName>
        <fullName evidence="9">Sigma-70 region 2</fullName>
    </submittedName>
</protein>
<evidence type="ECO:0000256" key="2">
    <source>
        <dbReference type="ARBA" id="ARBA00023015"/>
    </source>
</evidence>
<dbReference type="InterPro" id="IPR007627">
    <property type="entry name" value="RNA_pol_sigma70_r2"/>
</dbReference>
<dbReference type="PANTHER" id="PTHR43133:SF51">
    <property type="entry name" value="RNA POLYMERASE SIGMA FACTOR"/>
    <property type="match status" value="1"/>
</dbReference>
<reference evidence="10" key="1">
    <citation type="submission" date="2016-11" db="EMBL/GenBank/DDBJ databases">
        <authorList>
            <person name="Varghese N."/>
            <person name="Submissions S."/>
        </authorList>
    </citation>
    <scope>NUCLEOTIDE SEQUENCE [LARGE SCALE GENOMIC DNA]</scope>
    <source>
        <strain evidence="10">DSM 15285</strain>
    </source>
</reference>
<dbReference type="Gene3D" id="1.10.10.10">
    <property type="entry name" value="Winged helix-like DNA-binding domain superfamily/Winged helix DNA-binding domain"/>
    <property type="match status" value="1"/>
</dbReference>
<evidence type="ECO:0000256" key="1">
    <source>
        <dbReference type="ARBA" id="ARBA00010641"/>
    </source>
</evidence>
<dbReference type="SUPFAM" id="SSF88946">
    <property type="entry name" value="Sigma2 domain of RNA polymerase sigma factors"/>
    <property type="match status" value="1"/>
</dbReference>
<gene>
    <name evidence="9" type="ORF">SAMN02744040_01919</name>
</gene>
<dbReference type="InterPro" id="IPR036388">
    <property type="entry name" value="WH-like_DNA-bd_sf"/>
</dbReference>
<name>A0A1M5SUN2_9FIRM</name>
<feature type="transmembrane region" description="Helical" evidence="6">
    <location>
        <begin position="48"/>
        <end position="68"/>
    </location>
</feature>
<dbReference type="NCBIfam" id="TIGR02937">
    <property type="entry name" value="sigma70-ECF"/>
    <property type="match status" value="1"/>
</dbReference>
<keyword evidence="6" id="KW-0812">Transmembrane</keyword>
<dbReference type="GO" id="GO:0006352">
    <property type="term" value="P:DNA-templated transcription initiation"/>
    <property type="evidence" value="ECO:0007669"/>
    <property type="project" value="InterPro"/>
</dbReference>
<dbReference type="InterPro" id="IPR013324">
    <property type="entry name" value="RNA_pol_sigma_r3/r4-like"/>
</dbReference>
<evidence type="ECO:0000313" key="10">
    <source>
        <dbReference type="Proteomes" id="UP000242520"/>
    </source>
</evidence>
<keyword evidence="3" id="KW-0731">Sigma factor</keyword>
<keyword evidence="6" id="KW-0472">Membrane</keyword>
<keyword evidence="2" id="KW-0805">Transcription regulation</keyword>
<comment type="similarity">
    <text evidence="1">Belongs to the sigma-70 factor family. ECF subfamily.</text>
</comment>
<dbReference type="GO" id="GO:0016987">
    <property type="term" value="F:sigma factor activity"/>
    <property type="evidence" value="ECO:0007669"/>
    <property type="project" value="UniProtKB-KW"/>
</dbReference>
<dbReference type="SUPFAM" id="SSF88659">
    <property type="entry name" value="Sigma3 and sigma4 domains of RNA polymerase sigma factors"/>
    <property type="match status" value="1"/>
</dbReference>
<dbReference type="Gene3D" id="1.10.1740.10">
    <property type="match status" value="1"/>
</dbReference>
<evidence type="ECO:0000259" key="8">
    <source>
        <dbReference type="Pfam" id="PF08281"/>
    </source>
</evidence>
<dbReference type="OrthoDB" id="9782703at2"/>
<feature type="domain" description="RNA polymerase sigma-70 region 2" evidence="7">
    <location>
        <begin position="85"/>
        <end position="152"/>
    </location>
</feature>
<dbReference type="InterPro" id="IPR013249">
    <property type="entry name" value="RNA_pol_sigma70_r4_t2"/>
</dbReference>
<dbReference type="Pfam" id="PF04542">
    <property type="entry name" value="Sigma70_r2"/>
    <property type="match status" value="1"/>
</dbReference>
<proteinExistence type="inferred from homology"/>
<dbReference type="Proteomes" id="UP000242520">
    <property type="component" value="Unassembled WGS sequence"/>
</dbReference>
<dbReference type="InterPro" id="IPR039425">
    <property type="entry name" value="RNA_pol_sigma-70-like"/>
</dbReference>
<dbReference type="EMBL" id="FQXH01000024">
    <property type="protein sequence ID" value="SHH42222.1"/>
    <property type="molecule type" value="Genomic_DNA"/>
</dbReference>
<sequence length="248" mass="29380">MLGGDVSYFLYKKSSKYTITSHAPLGKIVTLGVFVCIYSKLRLILLKLYNIVIYQPIILIGGLSLKILKNNKQNRTLSDEQKYILYKTYYKSVFRTIYYFTRDKEISKELTNEAYIKAFENYESLNEIDKFKSWICTIGLNLAKNYVNKNKKITLISNTEMLNLQTERIEDKIIESIQKENLRKKVRSIISKLDIKYREIIFLRYYDELSYNDISKKLNLNINTVKSRLNRAKEKIHNLIKLEGEYDE</sequence>
<dbReference type="InterPro" id="IPR014284">
    <property type="entry name" value="RNA_pol_sigma-70_dom"/>
</dbReference>
<keyword evidence="10" id="KW-1185">Reference proteome</keyword>
<dbReference type="Pfam" id="PF08281">
    <property type="entry name" value="Sigma70_r4_2"/>
    <property type="match status" value="1"/>
</dbReference>
<dbReference type="InterPro" id="IPR013325">
    <property type="entry name" value="RNA_pol_sigma_r2"/>
</dbReference>
<dbReference type="PANTHER" id="PTHR43133">
    <property type="entry name" value="RNA POLYMERASE ECF-TYPE SIGMA FACTO"/>
    <property type="match status" value="1"/>
</dbReference>
<evidence type="ECO:0000313" key="9">
    <source>
        <dbReference type="EMBL" id="SHH42222.1"/>
    </source>
</evidence>
<dbReference type="STRING" id="1123350.SAMN02744040_01919"/>
<feature type="coiled-coil region" evidence="5">
    <location>
        <begin position="215"/>
        <end position="242"/>
    </location>
</feature>
<evidence type="ECO:0000259" key="7">
    <source>
        <dbReference type="Pfam" id="PF04542"/>
    </source>
</evidence>
<accession>A0A1M5SUN2</accession>
<evidence type="ECO:0000256" key="3">
    <source>
        <dbReference type="ARBA" id="ARBA00023082"/>
    </source>
</evidence>
<evidence type="ECO:0000256" key="6">
    <source>
        <dbReference type="SAM" id="Phobius"/>
    </source>
</evidence>
<evidence type="ECO:0000256" key="5">
    <source>
        <dbReference type="SAM" id="Coils"/>
    </source>
</evidence>
<dbReference type="CDD" id="cd06171">
    <property type="entry name" value="Sigma70_r4"/>
    <property type="match status" value="1"/>
</dbReference>
<dbReference type="AlphaFoldDB" id="A0A1M5SUN2"/>
<keyword evidence="4" id="KW-0804">Transcription</keyword>
<feature type="domain" description="RNA polymerase sigma factor 70 region 4 type 2" evidence="8">
    <location>
        <begin position="185"/>
        <end position="236"/>
    </location>
</feature>
<dbReference type="GO" id="GO:0003677">
    <property type="term" value="F:DNA binding"/>
    <property type="evidence" value="ECO:0007669"/>
    <property type="project" value="InterPro"/>
</dbReference>
<organism evidence="9 10">
    <name type="scientific">Tepidibacter thalassicus DSM 15285</name>
    <dbReference type="NCBI Taxonomy" id="1123350"/>
    <lineage>
        <taxon>Bacteria</taxon>
        <taxon>Bacillati</taxon>
        <taxon>Bacillota</taxon>
        <taxon>Clostridia</taxon>
        <taxon>Peptostreptococcales</taxon>
        <taxon>Peptostreptococcaceae</taxon>
        <taxon>Tepidibacter</taxon>
    </lineage>
</organism>
<evidence type="ECO:0000256" key="4">
    <source>
        <dbReference type="ARBA" id="ARBA00023163"/>
    </source>
</evidence>
<keyword evidence="6" id="KW-1133">Transmembrane helix</keyword>
<keyword evidence="5" id="KW-0175">Coiled coil</keyword>